<feature type="transmembrane region" description="Helical" evidence="8">
    <location>
        <begin position="60"/>
        <end position="82"/>
    </location>
</feature>
<feature type="domain" description="Major facilitator superfamily (MFS) profile" evidence="9">
    <location>
        <begin position="64"/>
        <end position="364"/>
    </location>
</feature>
<evidence type="ECO:0000313" key="11">
    <source>
        <dbReference type="Proteomes" id="UP000504636"/>
    </source>
</evidence>
<dbReference type="GeneID" id="54457203"/>
<dbReference type="AlphaFoldDB" id="A0A6A6XYL6"/>
<dbReference type="PANTHER" id="PTHR48022:SF14">
    <property type="entry name" value="MAJOR FACILITATOR SUPERFAMILY (MFS) PROFILE DOMAIN-CONTAINING PROTEIN-RELATED"/>
    <property type="match status" value="1"/>
</dbReference>
<dbReference type="SUPFAM" id="SSF103473">
    <property type="entry name" value="MFS general substrate transporter"/>
    <property type="match status" value="1"/>
</dbReference>
<evidence type="ECO:0000256" key="2">
    <source>
        <dbReference type="ARBA" id="ARBA00010992"/>
    </source>
</evidence>
<dbReference type="EMBL" id="MU003728">
    <property type="protein sequence ID" value="KAF2801656.1"/>
    <property type="molecule type" value="Genomic_DNA"/>
</dbReference>
<comment type="subcellular location">
    <subcellularLocation>
        <location evidence="1">Membrane</location>
        <topology evidence="1">Multi-pass membrane protein</topology>
    </subcellularLocation>
</comment>
<keyword evidence="10 12" id="KW-0762">Sugar transport</keyword>
<reference evidence="10 12" key="1">
    <citation type="journal article" date="2020" name="Stud. Mycol.">
        <title>101 Dothideomycetes genomes: a test case for predicting lifestyles and emergence of pathogens.</title>
        <authorList>
            <person name="Haridas S."/>
            <person name="Albert R."/>
            <person name="Binder M."/>
            <person name="Bloem J."/>
            <person name="Labutti K."/>
            <person name="Salamov A."/>
            <person name="Andreopoulos B."/>
            <person name="Baker S."/>
            <person name="Barry K."/>
            <person name="Bills G."/>
            <person name="Bluhm B."/>
            <person name="Cannon C."/>
            <person name="Castanera R."/>
            <person name="Culley D."/>
            <person name="Daum C."/>
            <person name="Ezra D."/>
            <person name="Gonzalez J."/>
            <person name="Henrissat B."/>
            <person name="Kuo A."/>
            <person name="Liang C."/>
            <person name="Lipzen A."/>
            <person name="Lutzoni F."/>
            <person name="Magnuson J."/>
            <person name="Mondo S."/>
            <person name="Nolan M."/>
            <person name="Ohm R."/>
            <person name="Pangilinan J."/>
            <person name="Park H.-J."/>
            <person name="Ramirez L."/>
            <person name="Alfaro M."/>
            <person name="Sun H."/>
            <person name="Tritt A."/>
            <person name="Yoshinaga Y."/>
            <person name="Zwiers L.-H."/>
            <person name="Turgeon B."/>
            <person name="Goodwin S."/>
            <person name="Spatafora J."/>
            <person name="Crous P."/>
            <person name="Grigoriev I."/>
        </authorList>
    </citation>
    <scope>NUCLEOTIDE SEQUENCE</scope>
    <source>
        <strain evidence="10 12">CBS 304.34</strain>
    </source>
</reference>
<evidence type="ECO:0000256" key="6">
    <source>
        <dbReference type="ARBA" id="ARBA00023136"/>
    </source>
</evidence>
<dbReference type="Gene3D" id="1.20.1250.20">
    <property type="entry name" value="MFS general substrate transporter like domains"/>
    <property type="match status" value="1"/>
</dbReference>
<dbReference type="InterPro" id="IPR005828">
    <property type="entry name" value="MFS_sugar_transport-like"/>
</dbReference>
<dbReference type="InterPro" id="IPR020846">
    <property type="entry name" value="MFS_dom"/>
</dbReference>
<organism evidence="10">
    <name type="scientific">Mytilinidion resinicola</name>
    <dbReference type="NCBI Taxonomy" id="574789"/>
    <lineage>
        <taxon>Eukaryota</taxon>
        <taxon>Fungi</taxon>
        <taxon>Dikarya</taxon>
        <taxon>Ascomycota</taxon>
        <taxon>Pezizomycotina</taxon>
        <taxon>Dothideomycetes</taxon>
        <taxon>Pleosporomycetidae</taxon>
        <taxon>Mytilinidiales</taxon>
        <taxon>Mytilinidiaceae</taxon>
        <taxon>Mytilinidion</taxon>
    </lineage>
</organism>
<feature type="region of interest" description="Disordered" evidence="7">
    <location>
        <begin position="1"/>
        <end position="21"/>
    </location>
</feature>
<dbReference type="InterPro" id="IPR003663">
    <property type="entry name" value="Sugar/inositol_transpt"/>
</dbReference>
<dbReference type="PROSITE" id="PS50850">
    <property type="entry name" value="MFS"/>
    <property type="match status" value="1"/>
</dbReference>
<keyword evidence="6 8" id="KW-0472">Membrane</keyword>
<keyword evidence="3" id="KW-0813">Transport</keyword>
<reference evidence="12" key="3">
    <citation type="submission" date="2025-04" db="UniProtKB">
        <authorList>
            <consortium name="RefSeq"/>
        </authorList>
    </citation>
    <scope>IDENTIFICATION</scope>
    <source>
        <strain evidence="12">CBS 304.34</strain>
    </source>
</reference>
<dbReference type="OrthoDB" id="8120565at2759"/>
<dbReference type="Pfam" id="PF00083">
    <property type="entry name" value="Sugar_tr"/>
    <property type="match status" value="1"/>
</dbReference>
<dbReference type="PRINTS" id="PR00171">
    <property type="entry name" value="SUGRTRNSPORT"/>
</dbReference>
<sequence>MEKPLPGEAAKTSLETGNERPSAVFQENLEPIPTADLPTRLAEEVSYGPGGMRGILSSPYVFGAAFLASLGGFSFGYDQGVISIINVMPQFHAQFPETADGGFYTGFMTAMLEFGAFIGCFFMPWLADRVSRKWALSIVVVIFNIGGIIQTSAPNYAALVIGRTIGGIGVGTMAMGAPLYISEIAPPQLRGALLVLESISIVAGVVIAYWITYATKDLAGEIAFRLPFGLQMVSATLLGIAIHIFPYSPRWLAMAARPADTLTALAQLRRLPASDARVQTEYAGILAEVAFQRLMLEKHHPGTRGLRLELATWLDLLARKNWRRTAVGVGVAFFQQFSGINGFIYYAPILFRSLGQSDVHRSRV</sequence>
<keyword evidence="11" id="KW-1185">Reference proteome</keyword>
<feature type="transmembrane region" description="Helical" evidence="8">
    <location>
        <begin position="134"/>
        <end position="153"/>
    </location>
</feature>
<feature type="transmembrane region" description="Helical" evidence="8">
    <location>
        <begin position="193"/>
        <end position="212"/>
    </location>
</feature>
<dbReference type="GO" id="GO:0005351">
    <property type="term" value="F:carbohydrate:proton symporter activity"/>
    <property type="evidence" value="ECO:0007669"/>
    <property type="project" value="TreeGrafter"/>
</dbReference>
<evidence type="ECO:0000256" key="1">
    <source>
        <dbReference type="ARBA" id="ARBA00004141"/>
    </source>
</evidence>
<name>A0A6A6XYL6_9PEZI</name>
<evidence type="ECO:0000256" key="3">
    <source>
        <dbReference type="ARBA" id="ARBA00022448"/>
    </source>
</evidence>
<evidence type="ECO:0000313" key="10">
    <source>
        <dbReference type="EMBL" id="KAF2801656.1"/>
    </source>
</evidence>
<evidence type="ECO:0000256" key="7">
    <source>
        <dbReference type="SAM" id="MobiDB-lite"/>
    </source>
</evidence>
<dbReference type="GO" id="GO:0016020">
    <property type="term" value="C:membrane"/>
    <property type="evidence" value="ECO:0007669"/>
    <property type="project" value="UniProtKB-SubCell"/>
</dbReference>
<protein>
    <submittedName>
        <fullName evidence="10 12">High-affinity glucose transporter</fullName>
    </submittedName>
</protein>
<evidence type="ECO:0000256" key="4">
    <source>
        <dbReference type="ARBA" id="ARBA00022692"/>
    </source>
</evidence>
<dbReference type="InterPro" id="IPR050360">
    <property type="entry name" value="MFS_Sugar_Transporters"/>
</dbReference>
<dbReference type="RefSeq" id="XP_033568620.1">
    <property type="nucleotide sequence ID" value="XM_033716310.1"/>
</dbReference>
<dbReference type="InterPro" id="IPR036259">
    <property type="entry name" value="MFS_trans_sf"/>
</dbReference>
<feature type="transmembrane region" description="Helical" evidence="8">
    <location>
        <begin position="224"/>
        <end position="245"/>
    </location>
</feature>
<feature type="transmembrane region" description="Helical" evidence="8">
    <location>
        <begin position="159"/>
        <end position="181"/>
    </location>
</feature>
<evidence type="ECO:0000313" key="12">
    <source>
        <dbReference type="RefSeq" id="XP_033568620.1"/>
    </source>
</evidence>
<evidence type="ECO:0000256" key="8">
    <source>
        <dbReference type="SAM" id="Phobius"/>
    </source>
</evidence>
<feature type="transmembrane region" description="Helical" evidence="8">
    <location>
        <begin position="102"/>
        <end position="127"/>
    </location>
</feature>
<accession>A0A6A6XYL6</accession>
<evidence type="ECO:0000259" key="9">
    <source>
        <dbReference type="PROSITE" id="PS50850"/>
    </source>
</evidence>
<dbReference type="InterPro" id="IPR005829">
    <property type="entry name" value="Sugar_transporter_CS"/>
</dbReference>
<reference evidence="12" key="2">
    <citation type="submission" date="2020-04" db="EMBL/GenBank/DDBJ databases">
        <authorList>
            <consortium name="NCBI Genome Project"/>
        </authorList>
    </citation>
    <scope>NUCLEOTIDE SEQUENCE</scope>
    <source>
        <strain evidence="12">CBS 304.34</strain>
    </source>
</reference>
<dbReference type="PROSITE" id="PS00217">
    <property type="entry name" value="SUGAR_TRANSPORT_2"/>
    <property type="match status" value="1"/>
</dbReference>
<dbReference type="PANTHER" id="PTHR48022">
    <property type="entry name" value="PLASTIDIC GLUCOSE TRANSPORTER 4"/>
    <property type="match status" value="1"/>
</dbReference>
<dbReference type="Proteomes" id="UP000504636">
    <property type="component" value="Unplaced"/>
</dbReference>
<gene>
    <name evidence="10 12" type="ORF">BDZ99DRAFT_402840</name>
</gene>
<proteinExistence type="inferred from homology"/>
<feature type="transmembrane region" description="Helical" evidence="8">
    <location>
        <begin position="326"/>
        <end position="347"/>
    </location>
</feature>
<comment type="similarity">
    <text evidence="2">Belongs to the major facilitator superfamily. Sugar transporter (TC 2.A.1.1) family.</text>
</comment>
<keyword evidence="4 8" id="KW-0812">Transmembrane</keyword>
<evidence type="ECO:0000256" key="5">
    <source>
        <dbReference type="ARBA" id="ARBA00022989"/>
    </source>
</evidence>
<keyword evidence="5 8" id="KW-1133">Transmembrane helix</keyword>